<dbReference type="Proteomes" id="UP001592582">
    <property type="component" value="Unassembled WGS sequence"/>
</dbReference>
<dbReference type="Pfam" id="PF25564">
    <property type="entry name" value="DUF7933"/>
    <property type="match status" value="1"/>
</dbReference>
<dbReference type="NCBIfam" id="NF040603">
    <property type="entry name" value="choice_anch_P"/>
    <property type="match status" value="1"/>
</dbReference>
<protein>
    <submittedName>
        <fullName evidence="1">Choice-of-anchor P family protein</fullName>
    </submittedName>
</protein>
<reference evidence="1 2" key="1">
    <citation type="submission" date="2024-09" db="EMBL/GenBank/DDBJ databases">
        <authorList>
            <person name="Lee S.D."/>
        </authorList>
    </citation>
    <scope>NUCLEOTIDE SEQUENCE [LARGE SCALE GENOMIC DNA]</scope>
    <source>
        <strain evidence="1 2">N1-1</strain>
    </source>
</reference>
<comment type="caution">
    <text evidence="1">The sequence shown here is derived from an EMBL/GenBank/DDBJ whole genome shotgun (WGS) entry which is preliminary data.</text>
</comment>
<gene>
    <name evidence="1" type="ORF">ACEZDG_02820</name>
</gene>
<evidence type="ECO:0000313" key="2">
    <source>
        <dbReference type="Proteomes" id="UP001592582"/>
    </source>
</evidence>
<evidence type="ECO:0000313" key="1">
    <source>
        <dbReference type="EMBL" id="MFC1408208.1"/>
    </source>
</evidence>
<keyword evidence="2" id="KW-1185">Reference proteome</keyword>
<dbReference type="InterPro" id="IPR057693">
    <property type="entry name" value="DUF7933"/>
</dbReference>
<organism evidence="1 2">
    <name type="scientific">Streptacidiphilus alkalitolerans</name>
    <dbReference type="NCBI Taxonomy" id="3342712"/>
    <lineage>
        <taxon>Bacteria</taxon>
        <taxon>Bacillati</taxon>
        <taxon>Actinomycetota</taxon>
        <taxon>Actinomycetes</taxon>
        <taxon>Kitasatosporales</taxon>
        <taxon>Streptomycetaceae</taxon>
        <taxon>Streptacidiphilus</taxon>
    </lineage>
</organism>
<accession>A0ABV6V3E9</accession>
<proteinExistence type="predicted"/>
<sequence length="584" mass="57182">MTSSRTHLSPLPGLRRAATAVAALTALATVGLTGLTGPIPAHANTPGQAGTPSAPAVVFTEDFENGQAGPPTLLTDYTGAGPLAETYTAAPAWLTGCNGLLVSQQAPATPPPGSGCGGYWSATKQMAAALGTWSGADPATNHAVTAYTQGDPGAGLTQLQTVQPIPLHSTGRFLTFSVDAAAQNCFTNHPLLSFFLLDGSTALPTSTSPIDVCQSPGAVIGGTSVGTYASNGSVLFSGSTAGIRLVNDQASGNGNDGAVDNIRLLDATPQLDLSAGPAQLPVGAPAALTFTVTNTTELAAKNGWSFTAHLPTGLAPTAAAPATTCGAGHATTGPDGSTLQVGGNLAAGQSSCTVTVQVSSTASGSYQLCAGAITDQVGVDPPGCASVTFTAPVFDARANGARLTSPLLGVGPVDPSAHECTTAPGSDTHTVVSAALGTLGGLGAVTTDAAGTIDQDGTRTATAHARTAGINLLAGVISADAVTTSAQARSVLTGSGPGPVSVQGSTVLTHLRVLGATVAADPLPNTTIDLPLVGSLVINQQTPVAGGRGITVTALSLTLLTGTHLTVGQSTAALLTTADSCPVG</sequence>
<name>A0ABV6V3E9_9ACTN</name>
<dbReference type="EMBL" id="JBHEZX010000001">
    <property type="protein sequence ID" value="MFC1408208.1"/>
    <property type="molecule type" value="Genomic_DNA"/>
</dbReference>